<dbReference type="GO" id="GO:0043139">
    <property type="term" value="F:5'-3' DNA helicase activity"/>
    <property type="evidence" value="ECO:0007669"/>
    <property type="project" value="TreeGrafter"/>
</dbReference>
<proteinExistence type="inferred from homology"/>
<feature type="domain" description="DNA2/NAM7 helicase-like C-terminal" evidence="7">
    <location>
        <begin position="392"/>
        <end position="570"/>
    </location>
</feature>
<dbReference type="GO" id="GO:0005524">
    <property type="term" value="F:ATP binding"/>
    <property type="evidence" value="ECO:0007669"/>
    <property type="project" value="UniProtKB-KW"/>
</dbReference>
<dbReference type="Pfam" id="PF13086">
    <property type="entry name" value="AAA_11"/>
    <property type="match status" value="2"/>
</dbReference>
<name>A0A1I7TTK4_9PELO</name>
<dbReference type="STRING" id="1561998.A0A1I7TTK4"/>
<keyword evidence="3" id="KW-0378">Hydrolase</keyword>
<keyword evidence="5" id="KW-0067">ATP-binding</keyword>
<protein>
    <submittedName>
        <fullName evidence="9">Helicase ATP-binding domain-containing protein</fullName>
    </submittedName>
</protein>
<dbReference type="eggNOG" id="KOG1803">
    <property type="taxonomic scope" value="Eukaryota"/>
</dbReference>
<feature type="domain" description="DNA2/NAM7 helicase helicase" evidence="6">
    <location>
        <begin position="178"/>
        <end position="238"/>
    </location>
</feature>
<evidence type="ECO:0000256" key="2">
    <source>
        <dbReference type="ARBA" id="ARBA00022741"/>
    </source>
</evidence>
<keyword evidence="8" id="KW-1185">Reference proteome</keyword>
<dbReference type="InterPro" id="IPR027417">
    <property type="entry name" value="P-loop_NTPase"/>
</dbReference>
<evidence type="ECO:0000256" key="5">
    <source>
        <dbReference type="ARBA" id="ARBA00022840"/>
    </source>
</evidence>
<dbReference type="InterPro" id="IPR041679">
    <property type="entry name" value="DNA2/NAM7-like_C"/>
</dbReference>
<keyword evidence="4" id="KW-0347">Helicase</keyword>
<dbReference type="WBParaSite" id="Csp11.Scaffold629.g11647.t1">
    <property type="protein sequence ID" value="Csp11.Scaffold629.g11647.t1"/>
    <property type="gene ID" value="Csp11.Scaffold629.g11647"/>
</dbReference>
<evidence type="ECO:0000256" key="3">
    <source>
        <dbReference type="ARBA" id="ARBA00022801"/>
    </source>
</evidence>
<dbReference type="InterPro" id="IPR050534">
    <property type="entry name" value="Coronavir_polyprotein_1ab"/>
</dbReference>
<dbReference type="CDD" id="cd18808">
    <property type="entry name" value="SF1_C_Upf1"/>
    <property type="match status" value="1"/>
</dbReference>
<dbReference type="AlphaFoldDB" id="A0A1I7TTK4"/>
<reference evidence="9" key="1">
    <citation type="submission" date="2016-11" db="UniProtKB">
        <authorList>
            <consortium name="WormBaseParasite"/>
        </authorList>
    </citation>
    <scope>IDENTIFICATION</scope>
</reference>
<dbReference type="PANTHER" id="PTHR43788">
    <property type="entry name" value="DNA2/NAM7 HELICASE FAMILY MEMBER"/>
    <property type="match status" value="1"/>
</dbReference>
<dbReference type="Gene3D" id="2.40.30.270">
    <property type="match status" value="1"/>
</dbReference>
<evidence type="ECO:0000313" key="8">
    <source>
        <dbReference type="Proteomes" id="UP000095282"/>
    </source>
</evidence>
<accession>A0A1I7TTK4</accession>
<dbReference type="InterPro" id="IPR041677">
    <property type="entry name" value="DNA2/NAM7_AAA_11"/>
</dbReference>
<dbReference type="Proteomes" id="UP000095282">
    <property type="component" value="Unplaced"/>
</dbReference>
<feature type="domain" description="DNA2/NAM7 helicase helicase" evidence="6">
    <location>
        <begin position="284"/>
        <end position="383"/>
    </location>
</feature>
<comment type="similarity">
    <text evidence="1">Belongs to the DNA2/NAM7 helicase family.</text>
</comment>
<dbReference type="PANTHER" id="PTHR43788:SF8">
    <property type="entry name" value="DNA-BINDING PROTEIN SMUBP-2"/>
    <property type="match status" value="1"/>
</dbReference>
<evidence type="ECO:0000313" key="9">
    <source>
        <dbReference type="WBParaSite" id="Csp11.Scaffold629.g11647.t1"/>
    </source>
</evidence>
<dbReference type="GO" id="GO:0016787">
    <property type="term" value="F:hydrolase activity"/>
    <property type="evidence" value="ECO:0007669"/>
    <property type="project" value="UniProtKB-KW"/>
</dbReference>
<dbReference type="SUPFAM" id="SSF52540">
    <property type="entry name" value="P-loop containing nucleoside triphosphate hydrolases"/>
    <property type="match status" value="1"/>
</dbReference>
<organism evidence="8 9">
    <name type="scientific">Caenorhabditis tropicalis</name>
    <dbReference type="NCBI Taxonomy" id="1561998"/>
    <lineage>
        <taxon>Eukaryota</taxon>
        <taxon>Metazoa</taxon>
        <taxon>Ecdysozoa</taxon>
        <taxon>Nematoda</taxon>
        <taxon>Chromadorea</taxon>
        <taxon>Rhabditida</taxon>
        <taxon>Rhabditina</taxon>
        <taxon>Rhabditomorpha</taxon>
        <taxon>Rhabditoidea</taxon>
        <taxon>Rhabditidae</taxon>
        <taxon>Peloderinae</taxon>
        <taxon>Caenorhabditis</taxon>
    </lineage>
</organism>
<keyword evidence="2" id="KW-0547">Nucleotide-binding</keyword>
<evidence type="ECO:0000256" key="4">
    <source>
        <dbReference type="ARBA" id="ARBA00022806"/>
    </source>
</evidence>
<dbReference type="InterPro" id="IPR047187">
    <property type="entry name" value="SF1_C_Upf1"/>
</dbReference>
<sequence length="620" mass="69794">MENVKAWPKLLNAEVEAQFEKLNELIKTEDWEVIEERGLCLGNLKISQIYYDVSYGQVVLLTGDSISRTRWLKMGTPISLNKLNVDGKLKIVSEGHIVDVSEKMLRICIYAKENVDVPGSNYILTPSSNSGAIRYFQSILKDSSTLSSQSVHLVNLAYRSVPMPSIHDRKLTNLPETLNQSQQAAVSAAVNSKRNLLCIQGPPGTGKTRVIAEIVHSLIRKKKKVLVCAPTHVAVKNAKTAATRRMLEELPASTVTQQMCVLNNIKDEFEAHPFAGKLAELGQQLAKTDKSHASYKKLLSQFLTLRIKLLQDIFSSKLVVFTTLGTSSIQKLPEYNWDADVMLVDEAAQCTEPTTWVPVLTTPSCKKLVLVGDQKQLPAVVISDKAIRQNLNISLMEKLSEDFSNNNINILLREQYRMNAKIMSWSNKTFYENQLIANPNIADITLSDICPNLPSDHVLNNPILMIDMKEVKNRSQEKLESHSFTNTDELKVITDYVSRLVCNLGVDSSSIAVIAPYFAQIEQIRRYIPFRVDVNTVDAFQGAIGFLNETRRLNVAVTRAKRQFVLVGNSRMMMKNVHLKELYKHLESENVVFGVDLLNLFDRLDEARLPTSDRSSRVFQ</sequence>
<dbReference type="Pfam" id="PF13087">
    <property type="entry name" value="AAA_12"/>
    <property type="match status" value="1"/>
</dbReference>
<dbReference type="Gene3D" id="3.40.50.300">
    <property type="entry name" value="P-loop containing nucleotide triphosphate hydrolases"/>
    <property type="match status" value="2"/>
</dbReference>
<evidence type="ECO:0000259" key="6">
    <source>
        <dbReference type="Pfam" id="PF13086"/>
    </source>
</evidence>
<evidence type="ECO:0000259" key="7">
    <source>
        <dbReference type="Pfam" id="PF13087"/>
    </source>
</evidence>
<evidence type="ECO:0000256" key="1">
    <source>
        <dbReference type="ARBA" id="ARBA00007913"/>
    </source>
</evidence>